<dbReference type="EMBL" id="CACRUH010000015">
    <property type="protein sequence ID" value="VYT87075.1"/>
    <property type="molecule type" value="Genomic_DNA"/>
</dbReference>
<dbReference type="InterPro" id="IPR036751">
    <property type="entry name" value="SpoVG_sf"/>
</dbReference>
<dbReference type="SUPFAM" id="SSF160537">
    <property type="entry name" value="SpoVG-like"/>
    <property type="match status" value="1"/>
</dbReference>
<feature type="region of interest" description="Disordered" evidence="1">
    <location>
        <begin position="113"/>
        <end position="157"/>
    </location>
</feature>
<protein>
    <submittedName>
        <fullName evidence="2">Septation protein SpoVG</fullName>
    </submittedName>
</protein>
<proteinExistence type="predicted"/>
<sequence length="157" mass="18180">MPVAEGGRVGQEIKTEVDLKAFHTADNLAVADVEVNGLFTIRNVKIREGDYGLEVAMPRIKDWNQGRYKDACYFKSREMKAQFDRSVIQEYLQYMGIEEEEDMEYEEEYDEYVELEEETEAEPEEADLTDMGMESEEPVVEEDVESEETMAMGSQEM</sequence>
<dbReference type="GO" id="GO:0030435">
    <property type="term" value="P:sporulation resulting in formation of a cellular spore"/>
    <property type="evidence" value="ECO:0007669"/>
    <property type="project" value="InterPro"/>
</dbReference>
<reference evidence="2" key="1">
    <citation type="submission" date="2019-11" db="EMBL/GenBank/DDBJ databases">
        <authorList>
            <person name="Feng L."/>
        </authorList>
    </citation>
    <scope>NUCLEOTIDE SEQUENCE</scope>
    <source>
        <strain evidence="2">ChathewayiLFYP18</strain>
    </source>
</reference>
<feature type="compositionally biased region" description="Acidic residues" evidence="1">
    <location>
        <begin position="113"/>
        <end position="148"/>
    </location>
</feature>
<name>A0A6N3A4A8_9FIRM</name>
<accession>A0A6N3A4A8</accession>
<gene>
    <name evidence="2" type="primary">spoVG_4</name>
    <name evidence="2" type="ORF">CHLFYP18_05780</name>
</gene>
<dbReference type="RefSeq" id="WP_320952142.1">
    <property type="nucleotide sequence ID" value="NZ_CACRUH010000015.1"/>
</dbReference>
<dbReference type="Pfam" id="PF04026">
    <property type="entry name" value="SpoVG"/>
    <property type="match status" value="1"/>
</dbReference>
<organism evidence="2">
    <name type="scientific">Hungatella hathewayi</name>
    <dbReference type="NCBI Taxonomy" id="154046"/>
    <lineage>
        <taxon>Bacteria</taxon>
        <taxon>Bacillati</taxon>
        <taxon>Bacillota</taxon>
        <taxon>Clostridia</taxon>
        <taxon>Lachnospirales</taxon>
        <taxon>Lachnospiraceae</taxon>
        <taxon>Hungatella</taxon>
    </lineage>
</organism>
<dbReference type="AlphaFoldDB" id="A0A6N3A4A8"/>
<evidence type="ECO:0000313" key="2">
    <source>
        <dbReference type="EMBL" id="VYT87075.1"/>
    </source>
</evidence>
<dbReference type="InterPro" id="IPR007170">
    <property type="entry name" value="SpoVG"/>
</dbReference>
<evidence type="ECO:0000256" key="1">
    <source>
        <dbReference type="SAM" id="MobiDB-lite"/>
    </source>
</evidence>
<dbReference type="Gene3D" id="3.30.1120.40">
    <property type="entry name" value="Stage V sporulation protein G"/>
    <property type="match status" value="1"/>
</dbReference>